<dbReference type="EMBL" id="KQ980653">
    <property type="protein sequence ID" value="KYN14863.1"/>
    <property type="molecule type" value="Genomic_DNA"/>
</dbReference>
<feature type="transmembrane region" description="Helical" evidence="8">
    <location>
        <begin position="353"/>
        <end position="373"/>
    </location>
</feature>
<feature type="transmembrane region" description="Helical" evidence="8">
    <location>
        <begin position="279"/>
        <end position="298"/>
    </location>
</feature>
<accession>A0A195DPR8</accession>
<comment type="function">
    <text evidence="8">Gustatory receptor which mediates acceptance or avoidance behavior, depending on its substrates.</text>
</comment>
<evidence type="ECO:0000256" key="5">
    <source>
        <dbReference type="ARBA" id="ARBA00023136"/>
    </source>
</evidence>
<organism evidence="9 10">
    <name type="scientific">Trachymyrmex cornetzi</name>
    <dbReference type="NCBI Taxonomy" id="471704"/>
    <lineage>
        <taxon>Eukaryota</taxon>
        <taxon>Metazoa</taxon>
        <taxon>Ecdysozoa</taxon>
        <taxon>Arthropoda</taxon>
        <taxon>Hexapoda</taxon>
        <taxon>Insecta</taxon>
        <taxon>Pterygota</taxon>
        <taxon>Neoptera</taxon>
        <taxon>Endopterygota</taxon>
        <taxon>Hymenoptera</taxon>
        <taxon>Apocrita</taxon>
        <taxon>Aculeata</taxon>
        <taxon>Formicoidea</taxon>
        <taxon>Formicidae</taxon>
        <taxon>Myrmicinae</taxon>
        <taxon>Trachymyrmex</taxon>
    </lineage>
</organism>
<gene>
    <name evidence="9" type="ORF">ALC57_12972</name>
</gene>
<keyword evidence="6 8" id="KW-0675">Receptor</keyword>
<dbReference type="GO" id="GO:0007165">
    <property type="term" value="P:signal transduction"/>
    <property type="evidence" value="ECO:0007669"/>
    <property type="project" value="UniProtKB-KW"/>
</dbReference>
<evidence type="ECO:0000256" key="8">
    <source>
        <dbReference type="RuleBase" id="RU363108"/>
    </source>
</evidence>
<dbReference type="GO" id="GO:0007635">
    <property type="term" value="P:chemosensory behavior"/>
    <property type="evidence" value="ECO:0007669"/>
    <property type="project" value="TreeGrafter"/>
</dbReference>
<feature type="transmembrane region" description="Helical" evidence="8">
    <location>
        <begin position="417"/>
        <end position="438"/>
    </location>
</feature>
<evidence type="ECO:0000256" key="4">
    <source>
        <dbReference type="ARBA" id="ARBA00022989"/>
    </source>
</evidence>
<keyword evidence="7 8" id="KW-0807">Transducer</keyword>
<comment type="subcellular location">
    <subcellularLocation>
        <location evidence="1 8">Cell membrane</location>
        <topology evidence="1 8">Multi-pass membrane protein</topology>
    </subcellularLocation>
</comment>
<dbReference type="GO" id="GO:0050909">
    <property type="term" value="P:sensory perception of taste"/>
    <property type="evidence" value="ECO:0007669"/>
    <property type="project" value="InterPro"/>
</dbReference>
<evidence type="ECO:0000313" key="10">
    <source>
        <dbReference type="Proteomes" id="UP000078492"/>
    </source>
</evidence>
<dbReference type="GO" id="GO:0008049">
    <property type="term" value="P:male courtship behavior"/>
    <property type="evidence" value="ECO:0007669"/>
    <property type="project" value="TreeGrafter"/>
</dbReference>
<dbReference type="Pfam" id="PF08395">
    <property type="entry name" value="7tm_7"/>
    <property type="match status" value="1"/>
</dbReference>
<evidence type="ECO:0000256" key="2">
    <source>
        <dbReference type="ARBA" id="ARBA00022475"/>
    </source>
</evidence>
<evidence type="ECO:0000313" key="9">
    <source>
        <dbReference type="EMBL" id="KYN14863.1"/>
    </source>
</evidence>
<dbReference type="AlphaFoldDB" id="A0A195DPR8"/>
<keyword evidence="3 8" id="KW-0812">Transmembrane</keyword>
<keyword evidence="5 8" id="KW-0472">Membrane</keyword>
<dbReference type="GO" id="GO:0043025">
    <property type="term" value="C:neuronal cell body"/>
    <property type="evidence" value="ECO:0007669"/>
    <property type="project" value="TreeGrafter"/>
</dbReference>
<evidence type="ECO:0000256" key="6">
    <source>
        <dbReference type="ARBA" id="ARBA00023170"/>
    </source>
</evidence>
<keyword evidence="4 8" id="KW-1133">Transmembrane helix</keyword>
<name>A0A195DPR8_9HYME</name>
<feature type="transmembrane region" description="Helical" evidence="8">
    <location>
        <begin position="144"/>
        <end position="161"/>
    </location>
</feature>
<keyword evidence="2 8" id="KW-1003">Cell membrane</keyword>
<feature type="transmembrane region" description="Helical" evidence="8">
    <location>
        <begin position="65"/>
        <end position="85"/>
    </location>
</feature>
<proteinExistence type="inferred from homology"/>
<evidence type="ECO:0000256" key="3">
    <source>
        <dbReference type="ARBA" id="ARBA00022692"/>
    </source>
</evidence>
<evidence type="ECO:0000256" key="7">
    <source>
        <dbReference type="ARBA" id="ARBA00023224"/>
    </source>
</evidence>
<keyword evidence="10" id="KW-1185">Reference proteome</keyword>
<dbReference type="STRING" id="471704.A0A195DPR8"/>
<evidence type="ECO:0000256" key="1">
    <source>
        <dbReference type="ARBA" id="ARBA00004651"/>
    </source>
</evidence>
<sequence>MRKKWQLFRATDFPSLMYPNFIISKILGIFPYKINTSTFEISKPCYIMSTIIISKMFSFGDVTRTFEHICFFTLGGFMAIVTYILSKPRMHLLQTILNISSKLSTESYKELSRWIHIKDIFGVIMLVVQEYMYFTKVQLLEKNYWTALLIATVIYLVLLEFQMNMLHVNCIYVLKACFKKINDDLMHMHTLMINDEKLPISNLICHMSKNQFFLAELKPLMKQYLILTKTVKMLNIIFSLQLLAIVISSFVEITVELYFYLVRWQGEVLITFDRHLLDAFLISMVHYIIKIIFIVWACENGKNEVQKISTIIYDVHNSIRDKQIKNELQLFSLQILHCKNTFSTKGLTVDATLFAAMVGGITTYMLILIQFLITTHSCDGNLTTDCMGLRNLQIFSLQVLHCDNTFSAKGFTIDAKLLAAITSSVSVYVTILFQFMYISHSCVGKTANNTREI</sequence>
<dbReference type="PANTHER" id="PTHR21143">
    <property type="entry name" value="INVERTEBRATE GUSTATORY RECEPTOR"/>
    <property type="match status" value="1"/>
</dbReference>
<dbReference type="InterPro" id="IPR013604">
    <property type="entry name" value="7TM_chemorcpt"/>
</dbReference>
<dbReference type="GO" id="GO:0030425">
    <property type="term" value="C:dendrite"/>
    <property type="evidence" value="ECO:0007669"/>
    <property type="project" value="TreeGrafter"/>
</dbReference>
<dbReference type="GO" id="GO:0030424">
    <property type="term" value="C:axon"/>
    <property type="evidence" value="ECO:0007669"/>
    <property type="project" value="TreeGrafter"/>
</dbReference>
<dbReference type="GO" id="GO:0005886">
    <property type="term" value="C:plasma membrane"/>
    <property type="evidence" value="ECO:0007669"/>
    <property type="project" value="UniProtKB-SubCell"/>
</dbReference>
<comment type="similarity">
    <text evidence="8">Belongs to the insect chemoreceptor superfamily. Gustatory receptor (GR) family.</text>
</comment>
<comment type="caution">
    <text evidence="8">Lacks conserved residue(s) required for the propagation of feature annotation.</text>
</comment>
<reference evidence="9 10" key="1">
    <citation type="submission" date="2015-09" db="EMBL/GenBank/DDBJ databases">
        <title>Trachymyrmex cornetzi WGS genome.</title>
        <authorList>
            <person name="Nygaard S."/>
            <person name="Hu H."/>
            <person name="Boomsma J."/>
            <person name="Zhang G."/>
        </authorList>
    </citation>
    <scope>NUCLEOTIDE SEQUENCE [LARGE SCALE GENOMIC DNA]</scope>
    <source>
        <strain evidence="9">Tcor2-1</strain>
        <tissue evidence="9">Whole body</tissue>
    </source>
</reference>
<protein>
    <recommendedName>
        <fullName evidence="8">Gustatory receptor</fullName>
    </recommendedName>
</protein>
<dbReference type="Proteomes" id="UP000078492">
    <property type="component" value="Unassembled WGS sequence"/>
</dbReference>
<feature type="transmembrane region" description="Helical" evidence="8">
    <location>
        <begin position="236"/>
        <end position="259"/>
    </location>
</feature>
<dbReference type="PANTHER" id="PTHR21143:SF133">
    <property type="entry name" value="GUSTATORY AND PHEROMONE RECEPTOR 32A-RELATED"/>
    <property type="match status" value="1"/>
</dbReference>